<dbReference type="InterPro" id="IPR011333">
    <property type="entry name" value="SKP1/BTB/POZ_sf"/>
</dbReference>
<dbReference type="PROSITE" id="PS50097">
    <property type="entry name" value="BTB"/>
    <property type="match status" value="1"/>
</dbReference>
<evidence type="ECO:0000313" key="4">
    <source>
        <dbReference type="WBParaSite" id="Csp11.Scaffold532.g3180.t1"/>
    </source>
</evidence>
<dbReference type="SMART" id="SM00225">
    <property type="entry name" value="BTB"/>
    <property type="match status" value="1"/>
</dbReference>
<dbReference type="STRING" id="1561998.A0A1I7T7J1"/>
<dbReference type="Gene3D" id="3.30.710.10">
    <property type="entry name" value="Potassium Channel Kv1.1, Chain A"/>
    <property type="match status" value="1"/>
</dbReference>
<reference evidence="4" key="1">
    <citation type="submission" date="2016-11" db="UniProtKB">
        <authorList>
            <consortium name="WormBaseParasite"/>
        </authorList>
    </citation>
    <scope>IDENTIFICATION</scope>
</reference>
<dbReference type="PANTHER" id="PTHR22670">
    <property type="entry name" value="BTB DOMAIN-CONTAINING PROTEIN-RELATED-RELATED"/>
    <property type="match status" value="1"/>
</dbReference>
<accession>A0A1I7T7J1</accession>
<dbReference type="SUPFAM" id="SSF54695">
    <property type="entry name" value="POZ domain"/>
    <property type="match status" value="1"/>
</dbReference>
<feature type="compositionally biased region" description="Polar residues" evidence="1">
    <location>
        <begin position="501"/>
        <end position="519"/>
    </location>
</feature>
<dbReference type="InterPro" id="IPR000210">
    <property type="entry name" value="BTB/POZ_dom"/>
</dbReference>
<name>A0A1I7T7J1_9PELO</name>
<feature type="region of interest" description="Disordered" evidence="1">
    <location>
        <begin position="466"/>
        <end position="488"/>
    </location>
</feature>
<sequence>MVHSMVICAHSTVLADAFAPQRAPYPTLNMMDFESDSVKRVIDWMYSGEIEIPEATIADVLAVVSYLRVATLQRQIEQKIQSHSGSPVLGLNIASARPYSVMDDTMDRLVHNLAGKVAVLSAEEVSKLTVNSVIAVMAAVLPMAKKVPLINMFILWIKTKNPEKETINKIIQSLVISDITYDTLYSIRYSLKQYLTNPEVASKSQLSISPSGTIDIKISTRKNPISEKSVSSPSVVPQQQFHRTVSEIVDIEKIPDPFGRAPNPVDYRTISEIEDIRMIPDPFDKSVNRTQSNNNVLRRETNNGFPKYFTRSEVENFQKMTDQFGRSEKENFPRDQFRSSDPVYAFSSTKCTAKYPGWSNEIIENNKAAAARQNLIKAKFTPSEAQMVRQMPDPFVQSEPVILRPAVGNTVSSARDAIVCGNPSNQFGKNGANQSFSGHSLNNNNSYIITKNQNVRPSPVLSVMSSTSGNGLARSVVSNPTMVGPRKTPSEIREINALPSLNPSTYHTAKSSNSGNMNTAKGPAEQGQKSQKTQKIREFFHGNCSSNYYFFAERSQYLYPN</sequence>
<evidence type="ECO:0000256" key="1">
    <source>
        <dbReference type="SAM" id="MobiDB-lite"/>
    </source>
</evidence>
<dbReference type="CDD" id="cd18186">
    <property type="entry name" value="BTB_POZ_ZBTB_KLHL-like"/>
    <property type="match status" value="1"/>
</dbReference>
<dbReference type="AlphaFoldDB" id="A0A1I7T7J1"/>
<dbReference type="Pfam" id="PF00651">
    <property type="entry name" value="BTB"/>
    <property type="match status" value="1"/>
</dbReference>
<protein>
    <submittedName>
        <fullName evidence="4">BTB domain-containing protein</fullName>
    </submittedName>
</protein>
<feature type="region of interest" description="Disordered" evidence="1">
    <location>
        <begin position="501"/>
        <end position="533"/>
    </location>
</feature>
<keyword evidence="3" id="KW-1185">Reference proteome</keyword>
<dbReference type="PANTHER" id="PTHR22670:SF8">
    <property type="entry name" value="BTB DOMAIN-CONTAINING PROTEIN-RELATED"/>
    <property type="match status" value="1"/>
</dbReference>
<dbReference type="WBParaSite" id="Csp11.Scaffold532.g3180.t1">
    <property type="protein sequence ID" value="Csp11.Scaffold532.g3180.t1"/>
    <property type="gene ID" value="Csp11.Scaffold532.g3180"/>
</dbReference>
<organism evidence="3 4">
    <name type="scientific">Caenorhabditis tropicalis</name>
    <dbReference type="NCBI Taxonomy" id="1561998"/>
    <lineage>
        <taxon>Eukaryota</taxon>
        <taxon>Metazoa</taxon>
        <taxon>Ecdysozoa</taxon>
        <taxon>Nematoda</taxon>
        <taxon>Chromadorea</taxon>
        <taxon>Rhabditida</taxon>
        <taxon>Rhabditina</taxon>
        <taxon>Rhabditomorpha</taxon>
        <taxon>Rhabditoidea</taxon>
        <taxon>Rhabditidae</taxon>
        <taxon>Peloderinae</taxon>
        <taxon>Caenorhabditis</taxon>
    </lineage>
</organism>
<dbReference type="Proteomes" id="UP000095282">
    <property type="component" value="Unplaced"/>
</dbReference>
<dbReference type="eggNOG" id="ENOG502SE00">
    <property type="taxonomic scope" value="Eukaryota"/>
</dbReference>
<proteinExistence type="predicted"/>
<evidence type="ECO:0000259" key="2">
    <source>
        <dbReference type="PROSITE" id="PS50097"/>
    </source>
</evidence>
<feature type="domain" description="BTB" evidence="2">
    <location>
        <begin position="1"/>
        <end position="54"/>
    </location>
</feature>
<feature type="compositionally biased region" description="Polar residues" evidence="1">
    <location>
        <begin position="466"/>
        <end position="481"/>
    </location>
</feature>
<evidence type="ECO:0000313" key="3">
    <source>
        <dbReference type="Proteomes" id="UP000095282"/>
    </source>
</evidence>